<proteinExistence type="inferred from homology"/>
<dbReference type="InterPro" id="IPR001188">
    <property type="entry name" value="Sperm_putr-bd"/>
</dbReference>
<dbReference type="SUPFAM" id="SSF53850">
    <property type="entry name" value="Periplasmic binding protein-like II"/>
    <property type="match status" value="1"/>
</dbReference>
<evidence type="ECO:0000313" key="7">
    <source>
        <dbReference type="EMBL" id="SLN52410.1"/>
    </source>
</evidence>
<dbReference type="InterPro" id="IPR006059">
    <property type="entry name" value="SBP"/>
</dbReference>
<comment type="similarity">
    <text evidence="5">Belongs to the bacterial solute-binding protein PotD/PotF family.</text>
</comment>
<keyword evidence="8" id="KW-1185">Reference proteome</keyword>
<dbReference type="PANTHER" id="PTHR30222">
    <property type="entry name" value="SPERMIDINE/PUTRESCINE-BINDING PERIPLASMIC PROTEIN"/>
    <property type="match status" value="1"/>
</dbReference>
<evidence type="ECO:0000256" key="6">
    <source>
        <dbReference type="SAM" id="SignalP"/>
    </source>
</evidence>
<comment type="function">
    <text evidence="5">Required for the activity of the bacterial periplasmic transport system of putrescine.</text>
</comment>
<dbReference type="GO" id="GO:0019808">
    <property type="term" value="F:polyamine binding"/>
    <property type="evidence" value="ECO:0007669"/>
    <property type="project" value="InterPro"/>
</dbReference>
<keyword evidence="3 6" id="KW-0732">Signal</keyword>
<sequence>MSNLMTKYTLAALAIGTAGAGPAFAGELAIYNWADYFGETSISDFEETTGTKVTLDYFDSNEVLETKMLTGGSGYDVIFPAASNAERQFQAGALLPIDATRLENYGNLNPDILGALDKVSGGRELGVPYTWGTIGIAYNPALVEERLGDVDVSTWDTLFDPAIAGKLSDCGIAVLDSPIEMASVTLNYLGKDPYSNDKADLEETKSAMEIASESIRYFSNQKATNDLAKGDICVAVMYSGDAGIAQARAMEADNGTEIFYTIPKEGTLMWIDLMAIPADAENVDEAYAFIDHMLQPEVIAEVSNTVYFANANSAADAHVDPIILSDPSLYPNAETLDRLFPDKSVGAKTMRNRTRLWTAVKSGI</sequence>
<organism evidence="7 8">
    <name type="scientific">Roseovarius albus</name>
    <dbReference type="NCBI Taxonomy" id="1247867"/>
    <lineage>
        <taxon>Bacteria</taxon>
        <taxon>Pseudomonadati</taxon>
        <taxon>Pseudomonadota</taxon>
        <taxon>Alphaproteobacteria</taxon>
        <taxon>Rhodobacterales</taxon>
        <taxon>Roseobacteraceae</taxon>
        <taxon>Roseovarius</taxon>
    </lineage>
</organism>
<dbReference type="PANTHER" id="PTHR30222:SF12">
    <property type="entry name" value="NORSPERMIDINE SENSOR"/>
    <property type="match status" value="1"/>
</dbReference>
<reference evidence="7 8" key="1">
    <citation type="submission" date="2017-03" db="EMBL/GenBank/DDBJ databases">
        <authorList>
            <person name="Afonso C.L."/>
            <person name="Miller P.J."/>
            <person name="Scott M.A."/>
            <person name="Spackman E."/>
            <person name="Goraichik I."/>
            <person name="Dimitrov K.M."/>
            <person name="Suarez D.L."/>
            <person name="Swayne D.E."/>
        </authorList>
    </citation>
    <scope>NUCLEOTIDE SEQUENCE [LARGE SCALE GENOMIC DNA]</scope>
    <source>
        <strain evidence="7 8">CECT 7450</strain>
    </source>
</reference>
<dbReference type="Pfam" id="PF13416">
    <property type="entry name" value="SBP_bac_8"/>
    <property type="match status" value="1"/>
</dbReference>
<evidence type="ECO:0000256" key="3">
    <source>
        <dbReference type="ARBA" id="ARBA00022729"/>
    </source>
</evidence>
<evidence type="ECO:0000313" key="8">
    <source>
        <dbReference type="Proteomes" id="UP000193061"/>
    </source>
</evidence>
<dbReference type="Proteomes" id="UP000193061">
    <property type="component" value="Unassembled WGS sequence"/>
</dbReference>
<dbReference type="PIRSF" id="PIRSF019574">
    <property type="entry name" value="Periplasmic_polyamine_BP"/>
    <property type="match status" value="1"/>
</dbReference>
<dbReference type="RefSeq" id="WP_234999514.1">
    <property type="nucleotide sequence ID" value="NZ_FWFX01000008.1"/>
</dbReference>
<evidence type="ECO:0000256" key="2">
    <source>
        <dbReference type="ARBA" id="ARBA00022448"/>
    </source>
</evidence>
<keyword evidence="4 5" id="KW-0574">Periplasm</keyword>
<comment type="subcellular location">
    <subcellularLocation>
        <location evidence="1 5">Periplasm</location>
    </subcellularLocation>
</comment>
<gene>
    <name evidence="7" type="primary">potF_2</name>
    <name evidence="7" type="ORF">ROA7450_02630</name>
</gene>
<dbReference type="PRINTS" id="PR00909">
    <property type="entry name" value="SPERMDNBNDNG"/>
</dbReference>
<keyword evidence="2 5" id="KW-0813">Transport</keyword>
<feature type="chain" id="PRO_5012936888" description="Putrescine-binding periplasmic protein" evidence="6">
    <location>
        <begin position="26"/>
        <end position="364"/>
    </location>
</feature>
<evidence type="ECO:0000256" key="4">
    <source>
        <dbReference type="ARBA" id="ARBA00022764"/>
    </source>
</evidence>
<dbReference type="EMBL" id="FWFX01000008">
    <property type="protein sequence ID" value="SLN52410.1"/>
    <property type="molecule type" value="Genomic_DNA"/>
</dbReference>
<dbReference type="GO" id="GO:0042597">
    <property type="term" value="C:periplasmic space"/>
    <property type="evidence" value="ECO:0007669"/>
    <property type="project" value="UniProtKB-SubCell"/>
</dbReference>
<dbReference type="GO" id="GO:0015846">
    <property type="term" value="P:polyamine transport"/>
    <property type="evidence" value="ECO:0007669"/>
    <property type="project" value="InterPro"/>
</dbReference>
<accession>A0A1X6ZI64</accession>
<protein>
    <recommendedName>
        <fullName evidence="5">Putrescine-binding periplasmic protein</fullName>
    </recommendedName>
</protein>
<feature type="signal peptide" evidence="6">
    <location>
        <begin position="1"/>
        <end position="25"/>
    </location>
</feature>
<dbReference type="Gene3D" id="3.40.190.10">
    <property type="entry name" value="Periplasmic binding protein-like II"/>
    <property type="match status" value="2"/>
</dbReference>
<evidence type="ECO:0000256" key="1">
    <source>
        <dbReference type="ARBA" id="ARBA00004418"/>
    </source>
</evidence>
<evidence type="ECO:0000256" key="5">
    <source>
        <dbReference type="PIRNR" id="PIRNR019574"/>
    </source>
</evidence>
<name>A0A1X6ZI64_9RHOB</name>
<dbReference type="AlphaFoldDB" id="A0A1X6ZI64"/>